<dbReference type="InterPro" id="IPR027417">
    <property type="entry name" value="P-loop_NTPase"/>
</dbReference>
<dbReference type="Pfam" id="PF04548">
    <property type="entry name" value="AIG1"/>
    <property type="match status" value="1"/>
</dbReference>
<keyword evidence="1" id="KW-0547">Nucleotide-binding</keyword>
<comment type="caution">
    <text evidence="4">The sequence shown here is derived from an EMBL/GenBank/DDBJ whole genome shotgun (WGS) entry which is preliminary data.</text>
</comment>
<evidence type="ECO:0000259" key="3">
    <source>
        <dbReference type="Pfam" id="PF04548"/>
    </source>
</evidence>
<dbReference type="Gene3D" id="3.40.50.300">
    <property type="entry name" value="P-loop containing nucleotide triphosphate hydrolases"/>
    <property type="match status" value="1"/>
</dbReference>
<name>A0ABP0HF83_9DINO</name>
<evidence type="ECO:0000313" key="5">
    <source>
        <dbReference type="Proteomes" id="UP001642484"/>
    </source>
</evidence>
<evidence type="ECO:0000256" key="1">
    <source>
        <dbReference type="ARBA" id="ARBA00022741"/>
    </source>
</evidence>
<dbReference type="EMBL" id="CAXAMN010000470">
    <property type="protein sequence ID" value="CAK8988876.1"/>
    <property type="molecule type" value="Genomic_DNA"/>
</dbReference>
<accession>A0ABP0HF83</accession>
<evidence type="ECO:0000256" key="2">
    <source>
        <dbReference type="SAM" id="MobiDB-lite"/>
    </source>
</evidence>
<protein>
    <recommendedName>
        <fullName evidence="3">AIG1-type G domain-containing protein</fullName>
    </recommendedName>
</protein>
<evidence type="ECO:0000313" key="4">
    <source>
        <dbReference type="EMBL" id="CAK8988876.1"/>
    </source>
</evidence>
<organism evidence="4 5">
    <name type="scientific">Durusdinium trenchii</name>
    <dbReference type="NCBI Taxonomy" id="1381693"/>
    <lineage>
        <taxon>Eukaryota</taxon>
        <taxon>Sar</taxon>
        <taxon>Alveolata</taxon>
        <taxon>Dinophyceae</taxon>
        <taxon>Suessiales</taxon>
        <taxon>Symbiodiniaceae</taxon>
        <taxon>Durusdinium</taxon>
    </lineage>
</organism>
<dbReference type="SUPFAM" id="SSF52540">
    <property type="entry name" value="P-loop containing nucleoside triphosphate hydrolases"/>
    <property type="match status" value="1"/>
</dbReference>
<keyword evidence="5" id="KW-1185">Reference proteome</keyword>
<feature type="region of interest" description="Disordered" evidence="2">
    <location>
        <begin position="361"/>
        <end position="389"/>
    </location>
</feature>
<proteinExistence type="predicted"/>
<dbReference type="CDD" id="cd00882">
    <property type="entry name" value="Ras_like_GTPase"/>
    <property type="match status" value="1"/>
</dbReference>
<gene>
    <name evidence="4" type="ORF">CCMP2556_LOCUS1440</name>
</gene>
<dbReference type="Proteomes" id="UP001642484">
    <property type="component" value="Unassembled WGS sequence"/>
</dbReference>
<dbReference type="InterPro" id="IPR006703">
    <property type="entry name" value="G_AIG1"/>
</dbReference>
<sequence length="460" mass="51168">MVPSPVSGSSLKRTSLQAGFDVVASLAKRVLITFQPGPSATWIVKASTFAVSEGLSQLGSERQLAGPKIFLVVGECGDGKSTLINALRDPLRSGEPKAGLCSRGVTKSIEAFVGLPIDGMQVDYLDTPGVGDMDVTPMKVLTLIEQELMSDEINGADAIDGVIVTTPVPDGRVKLGAQVVQLLVEHGFIGEDKWENIILVGTKRDRATPDELDLFGTDRLDEDGQPVGIAAQFFAMAPNRKGTFVTTAKDDYSELQRAIAALPDIKVRYSTPDTAEMAAVLSEKLGVSKEVFQKELEESRKELERRLNAEQEEKEKLRAQCEMVQEQLERLEGEEHGRSLKQQQLQERLRLLEAQNLQLPSERDKLEKEKEHLRGEMERHREERESDNNTRRFQMEQLRAKEAEVKALMDQAASRARNYNLPSGVTSLETLQQKCLHPRTRRWANGHGRGVTCIDCKKRL</sequence>
<feature type="domain" description="AIG1-type G" evidence="3">
    <location>
        <begin position="71"/>
        <end position="215"/>
    </location>
</feature>
<reference evidence="4 5" key="1">
    <citation type="submission" date="2024-02" db="EMBL/GenBank/DDBJ databases">
        <authorList>
            <person name="Chen Y."/>
            <person name="Shah S."/>
            <person name="Dougan E. K."/>
            <person name="Thang M."/>
            <person name="Chan C."/>
        </authorList>
    </citation>
    <scope>NUCLEOTIDE SEQUENCE [LARGE SCALE GENOMIC DNA]</scope>
</reference>